<dbReference type="EMBL" id="NDYI01000013">
    <property type="protein sequence ID" value="OXZ38141.1"/>
    <property type="molecule type" value="Genomic_DNA"/>
</dbReference>
<accession>A0A133MW61</accession>
<reference evidence="3" key="1">
    <citation type="submission" date="2017-04" db="EMBL/GenBank/DDBJ databases">
        <title>Finegoldia magna isolated from orthopedic joint implant-associated infections.</title>
        <authorList>
            <person name="Bjorklund S."/>
            <person name="Bruggemann H."/>
            <person name="Jensen A."/>
            <person name="Hellmark B."/>
            <person name="Soderquist B."/>
        </authorList>
    </citation>
    <scope>NUCLEOTIDE SEQUENCE [LARGE SCALE GENOMIC DNA]</scope>
    <source>
        <strain evidence="3">08T492</strain>
    </source>
</reference>
<dbReference type="Proteomes" id="UP000215361">
    <property type="component" value="Unassembled WGS sequence"/>
</dbReference>
<evidence type="ECO:0000313" key="2">
    <source>
        <dbReference type="EMBL" id="OXZ38141.1"/>
    </source>
</evidence>
<keyword evidence="1" id="KW-0238">DNA-binding</keyword>
<dbReference type="PRINTS" id="PR00455">
    <property type="entry name" value="HTHTETR"/>
</dbReference>
<comment type="caution">
    <text evidence="2">The sequence shown here is derived from an EMBL/GenBank/DDBJ whole genome shotgun (WGS) entry which is preliminary data.</text>
</comment>
<dbReference type="Gene3D" id="1.10.357.10">
    <property type="entry name" value="Tetracycline Repressor, domain 2"/>
    <property type="match status" value="1"/>
</dbReference>
<dbReference type="PANTHER" id="PTHR43479">
    <property type="entry name" value="ACREF/ENVCD OPERON REPRESSOR-RELATED"/>
    <property type="match status" value="1"/>
</dbReference>
<dbReference type="InterPro" id="IPR050624">
    <property type="entry name" value="HTH-type_Tx_Regulator"/>
</dbReference>
<dbReference type="PROSITE" id="PS50977">
    <property type="entry name" value="HTH_TETR_2"/>
    <property type="match status" value="1"/>
</dbReference>
<name>A0A133MW61_FINMA</name>
<dbReference type="RefSeq" id="WP_002836644.1">
    <property type="nucleotide sequence ID" value="NZ_CP054000.1"/>
</dbReference>
<dbReference type="AlphaFoldDB" id="A0A133MW61"/>
<dbReference type="InterPro" id="IPR001647">
    <property type="entry name" value="HTH_TetR"/>
</dbReference>
<dbReference type="GO" id="GO:0003677">
    <property type="term" value="F:DNA binding"/>
    <property type="evidence" value="ECO:0007669"/>
    <property type="project" value="UniProtKB-UniRule"/>
</dbReference>
<protein>
    <submittedName>
        <fullName evidence="2">TetR family transcriptional regulator</fullName>
    </submittedName>
</protein>
<dbReference type="PANTHER" id="PTHR43479:SF11">
    <property type="entry name" value="ACREF_ENVCD OPERON REPRESSOR-RELATED"/>
    <property type="match status" value="1"/>
</dbReference>
<organism evidence="2 3">
    <name type="scientific">Finegoldia magna</name>
    <name type="common">Peptostreptococcus magnus</name>
    <dbReference type="NCBI Taxonomy" id="1260"/>
    <lineage>
        <taxon>Bacteria</taxon>
        <taxon>Bacillati</taxon>
        <taxon>Bacillota</taxon>
        <taxon>Tissierellia</taxon>
        <taxon>Tissierellales</taxon>
        <taxon>Peptoniphilaceae</taxon>
        <taxon>Finegoldia</taxon>
    </lineage>
</organism>
<dbReference type="InterPro" id="IPR009057">
    <property type="entry name" value="Homeodomain-like_sf"/>
</dbReference>
<dbReference type="SUPFAM" id="SSF46689">
    <property type="entry name" value="Homeodomain-like"/>
    <property type="match status" value="1"/>
</dbReference>
<evidence type="ECO:0000256" key="1">
    <source>
        <dbReference type="ARBA" id="ARBA00023125"/>
    </source>
</evidence>
<evidence type="ECO:0000313" key="3">
    <source>
        <dbReference type="Proteomes" id="UP000215361"/>
    </source>
</evidence>
<dbReference type="Pfam" id="PF00440">
    <property type="entry name" value="TetR_N"/>
    <property type="match status" value="1"/>
</dbReference>
<proteinExistence type="predicted"/>
<sequence length="203" mass="23516">MIGGILLKDKETKVGQIRKKEIRDAAMRCFLNKGFQNTTMEDVIKEVGMSTGGVYHHYKSTAEMLKDLMLDGNQYRNNLIDNYLEAHIGQDKYEQMSEILVDKCLPDTDITKVYSLLLQSKKYNEDLEKMFQDLKTETVNQLDSISNKLGIDSKIFEDGFLVNYINGMILSSQVLNARDSYDENRKYLKDTILNYILDLEKNR</sequence>
<gene>
    <name evidence="2" type="ORF">B9N56_04675</name>
</gene>